<feature type="transmembrane region" description="Helical" evidence="7">
    <location>
        <begin position="321"/>
        <end position="340"/>
    </location>
</feature>
<comment type="similarity">
    <text evidence="2">Belongs to the drug/metabolite transporter (DMT) superfamily. Plant drug/metabolite exporter (P-DME) (TC 2.A.7.4) family.</text>
</comment>
<protein>
    <submittedName>
        <fullName evidence="9">EamA-like transporter family</fullName>
    </submittedName>
</protein>
<evidence type="ECO:0000256" key="3">
    <source>
        <dbReference type="ARBA" id="ARBA00022692"/>
    </source>
</evidence>
<evidence type="ECO:0000313" key="9">
    <source>
        <dbReference type="EMBL" id="URE16503.1"/>
    </source>
</evidence>
<dbReference type="PANTHER" id="PTHR31218">
    <property type="entry name" value="WAT1-RELATED PROTEIN"/>
    <property type="match status" value="1"/>
</dbReference>
<feature type="transmembrane region" description="Helical" evidence="7">
    <location>
        <begin position="256"/>
        <end position="276"/>
    </location>
</feature>
<feature type="transmembrane region" description="Helical" evidence="7">
    <location>
        <begin position="296"/>
        <end position="314"/>
    </location>
</feature>
<sequence>MRGDCAPTLAMVAVQVGFAGLNVLSKLALDDGMSPFVMIAYRQLVATLFLSPLAFFLESTPPPATWLRAFCCHRSRNFFSSLPMQESLQGDYTQGYHPNLLLLCVRCHCTGHMTLHMYRIRATLNQVLYFLGLKYSTPTIACALNNMLPAITFIMAVPFRMETVGIRTLAGQAKGMGTLLCVSGSMLMTFYRGSLIKVWRSHIHWRYAEEMTSSSGNNASDQNMAVGAALVIASCLAWAVWFIIQAKMSKSFSSPYTSSALMCFMAGVQCFVIAAVVERSFSAWALGWDIRLAASLYTGLVGSGLAVSLMSWCIQKRGPLFVSMFSPLLLVIVSILGWAILDEKLYVGSVTGSALIVGGLYSVLWGKGREIKQLRDVRQRTNGDGDDEGGTVAAVGLPLFSSPSKLPSHQVEAGQP</sequence>
<gene>
    <name evidence="9" type="ORF">MUK42_12096</name>
</gene>
<comment type="subcellular location">
    <subcellularLocation>
        <location evidence="1">Membrane</location>
        <topology evidence="1">Multi-pass membrane protein</topology>
    </subcellularLocation>
</comment>
<accession>A0A9E7GSI3</accession>
<dbReference type="EMBL" id="CP097509">
    <property type="protein sequence ID" value="URE16503.1"/>
    <property type="molecule type" value="Genomic_DNA"/>
</dbReference>
<reference evidence="9" key="1">
    <citation type="submission" date="2022-05" db="EMBL/GenBank/DDBJ databases">
        <title>The Musa troglodytarum L. genome provides insights into the mechanism of non-climacteric behaviour and enrichment of carotenoids.</title>
        <authorList>
            <person name="Wang J."/>
        </authorList>
    </citation>
    <scope>NUCLEOTIDE SEQUENCE</scope>
    <source>
        <tissue evidence="9">Leaf</tissue>
    </source>
</reference>
<dbReference type="GO" id="GO:0016020">
    <property type="term" value="C:membrane"/>
    <property type="evidence" value="ECO:0007669"/>
    <property type="project" value="UniProtKB-SubCell"/>
</dbReference>
<dbReference type="GO" id="GO:0022857">
    <property type="term" value="F:transmembrane transporter activity"/>
    <property type="evidence" value="ECO:0007669"/>
    <property type="project" value="InterPro"/>
</dbReference>
<feature type="domain" description="EamA" evidence="8">
    <location>
        <begin position="227"/>
        <end position="364"/>
    </location>
</feature>
<feature type="transmembrane region" description="Helical" evidence="7">
    <location>
        <begin position="169"/>
        <end position="191"/>
    </location>
</feature>
<keyword evidence="10" id="KW-1185">Reference proteome</keyword>
<feature type="region of interest" description="Disordered" evidence="6">
    <location>
        <begin position="380"/>
        <end position="416"/>
    </location>
</feature>
<keyword evidence="5 7" id="KW-0472">Membrane</keyword>
<feature type="compositionally biased region" description="Low complexity" evidence="6">
    <location>
        <begin position="397"/>
        <end position="408"/>
    </location>
</feature>
<dbReference type="SUPFAM" id="SSF103481">
    <property type="entry name" value="Multidrug resistance efflux transporter EmrE"/>
    <property type="match status" value="2"/>
</dbReference>
<evidence type="ECO:0000256" key="4">
    <source>
        <dbReference type="ARBA" id="ARBA00022989"/>
    </source>
</evidence>
<feature type="transmembrane region" description="Helical" evidence="7">
    <location>
        <begin position="224"/>
        <end position="244"/>
    </location>
</feature>
<dbReference type="InterPro" id="IPR000620">
    <property type="entry name" value="EamA_dom"/>
</dbReference>
<evidence type="ECO:0000313" key="10">
    <source>
        <dbReference type="Proteomes" id="UP001055439"/>
    </source>
</evidence>
<evidence type="ECO:0000256" key="2">
    <source>
        <dbReference type="ARBA" id="ARBA00007635"/>
    </source>
</evidence>
<evidence type="ECO:0000256" key="6">
    <source>
        <dbReference type="SAM" id="MobiDB-lite"/>
    </source>
</evidence>
<dbReference type="InterPro" id="IPR030184">
    <property type="entry name" value="WAT1-related"/>
</dbReference>
<dbReference type="InterPro" id="IPR037185">
    <property type="entry name" value="EmrE-like"/>
</dbReference>
<dbReference type="Proteomes" id="UP001055439">
    <property type="component" value="Chromosome 7"/>
</dbReference>
<keyword evidence="4 7" id="KW-1133">Transmembrane helix</keyword>
<name>A0A9E7GSI3_9LILI</name>
<proteinExistence type="inferred from homology"/>
<feature type="transmembrane region" description="Helical" evidence="7">
    <location>
        <begin position="135"/>
        <end position="157"/>
    </location>
</feature>
<evidence type="ECO:0000256" key="5">
    <source>
        <dbReference type="ARBA" id="ARBA00023136"/>
    </source>
</evidence>
<evidence type="ECO:0000259" key="8">
    <source>
        <dbReference type="Pfam" id="PF00892"/>
    </source>
</evidence>
<evidence type="ECO:0000256" key="7">
    <source>
        <dbReference type="SAM" id="Phobius"/>
    </source>
</evidence>
<organism evidence="9 10">
    <name type="scientific">Musa troglodytarum</name>
    <name type="common">fe'i banana</name>
    <dbReference type="NCBI Taxonomy" id="320322"/>
    <lineage>
        <taxon>Eukaryota</taxon>
        <taxon>Viridiplantae</taxon>
        <taxon>Streptophyta</taxon>
        <taxon>Embryophyta</taxon>
        <taxon>Tracheophyta</taxon>
        <taxon>Spermatophyta</taxon>
        <taxon>Magnoliopsida</taxon>
        <taxon>Liliopsida</taxon>
        <taxon>Zingiberales</taxon>
        <taxon>Musaceae</taxon>
        <taxon>Musa</taxon>
    </lineage>
</organism>
<keyword evidence="3 7" id="KW-0812">Transmembrane</keyword>
<dbReference type="OrthoDB" id="2143914at2759"/>
<feature type="transmembrane region" description="Helical" evidence="7">
    <location>
        <begin position="346"/>
        <end position="365"/>
    </location>
</feature>
<dbReference type="Pfam" id="PF00892">
    <property type="entry name" value="EamA"/>
    <property type="match status" value="1"/>
</dbReference>
<evidence type="ECO:0000256" key="1">
    <source>
        <dbReference type="ARBA" id="ARBA00004141"/>
    </source>
</evidence>
<dbReference type="AlphaFoldDB" id="A0A9E7GSI3"/>